<dbReference type="AlphaFoldDB" id="A0A9W9U115"/>
<sequence>MLGLSSLEFKSKAKTSEPLGAVSPLVSRWSMIDYWLYLLHVVERGRTRENHFDEVHLLTANGFKPTRIDFKFLHVCRRKPGLELLIFLALPIPSIRLGLPDRKIVLGFDLKTLHLHAYLAARAPEHLADFGQVWSRAELVFSIGTGQFLDTLECTLTDDLNTLRTGILTSFAKSTRKFHSALELVIAIQFSQFLYDFTELLGKDRGRSIESHQRYNDQMRELLRKASTDAWFGAKDGLTVEQHRRREKNAIILFNSVESGKVSSSPGSNVQADWT</sequence>
<name>A0A9W9U115_9EURO</name>
<evidence type="ECO:0000313" key="2">
    <source>
        <dbReference type="Proteomes" id="UP001147746"/>
    </source>
</evidence>
<evidence type="ECO:0000313" key="1">
    <source>
        <dbReference type="EMBL" id="KAJ5307233.1"/>
    </source>
</evidence>
<comment type="caution">
    <text evidence="1">The sequence shown here is derived from an EMBL/GenBank/DDBJ whole genome shotgun (WGS) entry which is preliminary data.</text>
</comment>
<dbReference type="EMBL" id="JAPZBO010000008">
    <property type="protein sequence ID" value="KAJ5307233.1"/>
    <property type="molecule type" value="Genomic_DNA"/>
</dbReference>
<keyword evidence="2" id="KW-1185">Reference proteome</keyword>
<protein>
    <submittedName>
        <fullName evidence="1">Uncharacterized protein</fullName>
    </submittedName>
</protein>
<reference evidence="1" key="1">
    <citation type="submission" date="2022-12" db="EMBL/GenBank/DDBJ databases">
        <authorList>
            <person name="Petersen C."/>
        </authorList>
    </citation>
    <scope>NUCLEOTIDE SEQUENCE</scope>
    <source>
        <strain evidence="1">IBT 21472</strain>
    </source>
</reference>
<dbReference type="OrthoDB" id="4363600at2759"/>
<proteinExistence type="predicted"/>
<gene>
    <name evidence="1" type="ORF">N7476_007889</name>
</gene>
<reference evidence="1" key="2">
    <citation type="journal article" date="2023" name="IMA Fungus">
        <title>Comparative genomic study of the Penicillium genus elucidates a diverse pangenome and 15 lateral gene transfer events.</title>
        <authorList>
            <person name="Petersen C."/>
            <person name="Sorensen T."/>
            <person name="Nielsen M.R."/>
            <person name="Sondergaard T.E."/>
            <person name="Sorensen J.L."/>
            <person name="Fitzpatrick D.A."/>
            <person name="Frisvad J.C."/>
            <person name="Nielsen K.L."/>
        </authorList>
    </citation>
    <scope>NUCLEOTIDE SEQUENCE</scope>
    <source>
        <strain evidence="1">IBT 21472</strain>
    </source>
</reference>
<accession>A0A9W9U115</accession>
<organism evidence="1 2">
    <name type="scientific">Penicillium atrosanguineum</name>
    <dbReference type="NCBI Taxonomy" id="1132637"/>
    <lineage>
        <taxon>Eukaryota</taxon>
        <taxon>Fungi</taxon>
        <taxon>Dikarya</taxon>
        <taxon>Ascomycota</taxon>
        <taxon>Pezizomycotina</taxon>
        <taxon>Eurotiomycetes</taxon>
        <taxon>Eurotiomycetidae</taxon>
        <taxon>Eurotiales</taxon>
        <taxon>Aspergillaceae</taxon>
        <taxon>Penicillium</taxon>
    </lineage>
</organism>
<dbReference type="Proteomes" id="UP001147746">
    <property type="component" value="Unassembled WGS sequence"/>
</dbReference>